<sequence>MRITLLVATLSSVVLAAAGEEGRDGRFFQGGFHRDGDSMHWRGGLDLSNLRDTMLQVSSSLDTALDHLTDRIEER</sequence>
<organism evidence="2 3">
    <name type="scientific">Petrolisthes manimaculis</name>
    <dbReference type="NCBI Taxonomy" id="1843537"/>
    <lineage>
        <taxon>Eukaryota</taxon>
        <taxon>Metazoa</taxon>
        <taxon>Ecdysozoa</taxon>
        <taxon>Arthropoda</taxon>
        <taxon>Crustacea</taxon>
        <taxon>Multicrustacea</taxon>
        <taxon>Malacostraca</taxon>
        <taxon>Eumalacostraca</taxon>
        <taxon>Eucarida</taxon>
        <taxon>Decapoda</taxon>
        <taxon>Pleocyemata</taxon>
        <taxon>Anomura</taxon>
        <taxon>Galatheoidea</taxon>
        <taxon>Porcellanidae</taxon>
        <taxon>Petrolisthes</taxon>
    </lineage>
</organism>
<protein>
    <submittedName>
        <fullName evidence="2">Uncharacterized protein</fullName>
    </submittedName>
</protein>
<accession>A0AAE1NLS9</accession>
<feature type="chain" id="PRO_5042224250" evidence="1">
    <location>
        <begin position="20"/>
        <end position="75"/>
    </location>
</feature>
<comment type="caution">
    <text evidence="2">The sequence shown here is derived from an EMBL/GenBank/DDBJ whole genome shotgun (WGS) entry which is preliminary data.</text>
</comment>
<feature type="non-terminal residue" evidence="2">
    <location>
        <position position="75"/>
    </location>
</feature>
<keyword evidence="3" id="KW-1185">Reference proteome</keyword>
<evidence type="ECO:0000313" key="2">
    <source>
        <dbReference type="EMBL" id="KAK4291434.1"/>
    </source>
</evidence>
<proteinExistence type="predicted"/>
<gene>
    <name evidence="2" type="ORF">Pmani_035738</name>
</gene>
<evidence type="ECO:0000256" key="1">
    <source>
        <dbReference type="SAM" id="SignalP"/>
    </source>
</evidence>
<feature type="signal peptide" evidence="1">
    <location>
        <begin position="1"/>
        <end position="19"/>
    </location>
</feature>
<name>A0AAE1NLS9_9EUCA</name>
<dbReference type="Proteomes" id="UP001292094">
    <property type="component" value="Unassembled WGS sequence"/>
</dbReference>
<keyword evidence="1" id="KW-0732">Signal</keyword>
<reference evidence="2" key="1">
    <citation type="submission" date="2023-11" db="EMBL/GenBank/DDBJ databases">
        <title>Genome assemblies of two species of porcelain crab, Petrolisthes cinctipes and Petrolisthes manimaculis (Anomura: Porcellanidae).</title>
        <authorList>
            <person name="Angst P."/>
        </authorList>
    </citation>
    <scope>NUCLEOTIDE SEQUENCE</scope>
    <source>
        <strain evidence="2">PB745_02</strain>
        <tissue evidence="2">Gill</tissue>
    </source>
</reference>
<dbReference type="EMBL" id="JAWZYT010005150">
    <property type="protein sequence ID" value="KAK4291434.1"/>
    <property type="molecule type" value="Genomic_DNA"/>
</dbReference>
<dbReference type="AlphaFoldDB" id="A0AAE1NLS9"/>
<evidence type="ECO:0000313" key="3">
    <source>
        <dbReference type="Proteomes" id="UP001292094"/>
    </source>
</evidence>